<reference evidence="2" key="1">
    <citation type="journal article" date="2023" name="Hortic. Res.">
        <title>A chromosome-level phased genome enabling allele-level studies in sweet orange: a case study on citrus Huanglongbing tolerance.</title>
        <authorList>
            <person name="Wu B."/>
            <person name="Yu Q."/>
            <person name="Deng Z."/>
            <person name="Duan Y."/>
            <person name="Luo F."/>
            <person name="Gmitter F. Jr."/>
        </authorList>
    </citation>
    <scope>NUCLEOTIDE SEQUENCE [LARGE SCALE GENOMIC DNA]</scope>
    <source>
        <strain evidence="2">cv. Valencia</strain>
    </source>
</reference>
<proteinExistence type="predicted"/>
<gene>
    <name evidence="1" type="ORF">KPL71_001759</name>
</gene>
<dbReference type="Proteomes" id="UP000829398">
    <property type="component" value="Chromosome 1"/>
</dbReference>
<comment type="caution">
    <text evidence="1">The sequence shown here is derived from an EMBL/GenBank/DDBJ whole genome shotgun (WGS) entry which is preliminary data.</text>
</comment>
<accession>A0ACB8NZV3</accession>
<evidence type="ECO:0000313" key="1">
    <source>
        <dbReference type="EMBL" id="KAH9803422.1"/>
    </source>
</evidence>
<protein>
    <submittedName>
        <fullName evidence="1">Uncharacterized protein</fullName>
    </submittedName>
</protein>
<organism evidence="1 2">
    <name type="scientific">Citrus sinensis</name>
    <name type="common">Sweet orange</name>
    <name type="synonym">Citrus aurantium var. sinensis</name>
    <dbReference type="NCBI Taxonomy" id="2711"/>
    <lineage>
        <taxon>Eukaryota</taxon>
        <taxon>Viridiplantae</taxon>
        <taxon>Streptophyta</taxon>
        <taxon>Embryophyta</taxon>
        <taxon>Tracheophyta</taxon>
        <taxon>Spermatophyta</taxon>
        <taxon>Magnoliopsida</taxon>
        <taxon>eudicotyledons</taxon>
        <taxon>Gunneridae</taxon>
        <taxon>Pentapetalae</taxon>
        <taxon>rosids</taxon>
        <taxon>malvids</taxon>
        <taxon>Sapindales</taxon>
        <taxon>Rutaceae</taxon>
        <taxon>Aurantioideae</taxon>
        <taxon>Citrus</taxon>
    </lineage>
</organism>
<sequence>MSGILVFACLLLELLVISISFFRGSSYHVGCLETERRALLRFKQDLQDPSNRLASWTGDGDCCTWAGVACGNVTGHILELNLRNPSTSNPRSMLVGKVNPALLDLKHLSYLDLSSNDFQGVQIPRFIGSMRNLRYLNLSDTQFVGMIPPQLGNLSDLQFLDLSSNYLYVDNVWWLSGLSFLEHLDLRSVNLSKASDWLMATNTLPSLLELRLSNCSLHHFPTLASANSSSLTVLDLSDNQLDNSFIPSWVFGLSRLVFLDLGFNNLQGPIPRGLQNLTSLKHLDLDSNHFNSSIPDWLYKFSPLECLNLRNNSLQGTISDAIGNLTSVSWLDLSINIGLQGRIPRSMANFCNLKSVNLRGVHLSQEISEILDIFSGCVSNGLESLDMRSSSIYGHLTDQLGQFRNLVTLNLANNSIVGLIPESFGQLSTLRELQIYDNKLNGTLSEFHFANLTKLSWFRVGGNQLTFEVKHDWIPPFQLVALGLHNCYVGSRFPQWLHSQKHLQYLNLLNSRISDIFPIRFLKSASQLKFLDVGLNQFHGKISNLTKNTQLLFLSVNSNNMSGPLPLVSSNLVYLDFSNNSFSGSISHFLCYRVNETKSLEGLKLTDNYLQGEIPDCWMSYQNLKVLKLSNNKFSGNLPNSLGSITSLVWLYLRKNRLSGKIPISLKNCTALASLDVDENEFVGNIPTWFGERFSRMLVLILRSNQFHGPLPKTICDLAFLQILDLADNNLSGAIPKCISNLTGMVTVKSFTGSVVVQYLPFPLDIDLTITEKALVVSKGEVVEYGKILPLVSLLDISRNNFSGEINSEVTNLKALQSINFSFNTFTGRIPESIGTMRALESVDFSVNQLSGEIPQSMSSLTFLNHLNLSNNNLTGKIPLSTQLQSFNASSFAGNDLCGAPLPKNCNENVPIPEDKNGDEDEDGVDYWLYVSTALGFVVGFWCFIGPLIFNRRWRYRYCHFLDRLGERNNLASVVRKCC</sequence>
<keyword evidence="2" id="KW-1185">Reference proteome</keyword>
<dbReference type="EMBL" id="CM039170">
    <property type="protein sequence ID" value="KAH9803422.1"/>
    <property type="molecule type" value="Genomic_DNA"/>
</dbReference>
<evidence type="ECO:0000313" key="2">
    <source>
        <dbReference type="Proteomes" id="UP000829398"/>
    </source>
</evidence>
<name>A0ACB8NZV3_CITSI</name>